<name>K8EVI3_CARML</name>
<organism evidence="1 2">
    <name type="scientific">Carnobacterium maltaromaticum LMA28</name>
    <dbReference type="NCBI Taxonomy" id="1234679"/>
    <lineage>
        <taxon>Bacteria</taxon>
        <taxon>Bacillati</taxon>
        <taxon>Bacillota</taxon>
        <taxon>Bacilli</taxon>
        <taxon>Lactobacillales</taxon>
        <taxon>Carnobacteriaceae</taxon>
        <taxon>Carnobacterium</taxon>
    </lineage>
</organism>
<dbReference type="RefSeq" id="WP_015077679.1">
    <property type="nucleotide sequence ID" value="NC_019425.2"/>
</dbReference>
<accession>K8EVI3</accession>
<keyword evidence="2" id="KW-1185">Reference proteome</keyword>
<dbReference type="AlphaFoldDB" id="K8EVI3"/>
<gene>
    <name evidence="1" type="ORF">BN424_3285</name>
</gene>
<dbReference type="EMBL" id="HE999757">
    <property type="protein sequence ID" value="CCO12706.2"/>
    <property type="molecule type" value="Genomic_DNA"/>
</dbReference>
<proteinExistence type="predicted"/>
<evidence type="ECO:0000313" key="2">
    <source>
        <dbReference type="Proteomes" id="UP000000212"/>
    </source>
</evidence>
<sequence>MKFVEFGTVYQNPQPNVQKSIRSTKDEVLKIQVSELRKVLGT</sequence>
<dbReference type="HOGENOM" id="CLU_3248974_0_0_9"/>
<dbReference type="Proteomes" id="UP000000212">
    <property type="component" value="Chromosome"/>
</dbReference>
<protein>
    <submittedName>
        <fullName evidence="1">Uncharacterized protein</fullName>
    </submittedName>
</protein>
<evidence type="ECO:0000313" key="1">
    <source>
        <dbReference type="EMBL" id="CCO12706.2"/>
    </source>
</evidence>
<reference evidence="2" key="1">
    <citation type="journal article" date="2013" name="Genome Announc.">
        <title>Complete Chromosome Sequence of Carnobacterium maltaromaticum LMA 28.</title>
        <authorList>
            <person name="Cailliez-Grimal C."/>
            <person name="Chaillou S."/>
            <person name="Anba-Mondoloni J."/>
            <person name="Loux V."/>
            <person name="Afzal M.I."/>
            <person name="Rahman A."/>
            <person name="Kergourlay G."/>
            <person name="Champomier-Verges M.C."/>
            <person name="Zagorec M."/>
            <person name="Dalgaard P."/>
            <person name="Leisner J.J."/>
            <person name="Prevost H."/>
            <person name="Revol-Junelles A.M."/>
            <person name="Borges F."/>
        </authorList>
    </citation>
    <scope>NUCLEOTIDE SEQUENCE</scope>
    <source>
        <strain evidence="2">LMA28</strain>
    </source>
</reference>
<dbReference type="KEGG" id="cml:BN424_3285"/>